<organism evidence="1 2">
    <name type="scientific">Melia azedarach</name>
    <name type="common">Chinaberry tree</name>
    <dbReference type="NCBI Taxonomy" id="155640"/>
    <lineage>
        <taxon>Eukaryota</taxon>
        <taxon>Viridiplantae</taxon>
        <taxon>Streptophyta</taxon>
        <taxon>Embryophyta</taxon>
        <taxon>Tracheophyta</taxon>
        <taxon>Spermatophyta</taxon>
        <taxon>Magnoliopsida</taxon>
        <taxon>eudicotyledons</taxon>
        <taxon>Gunneridae</taxon>
        <taxon>Pentapetalae</taxon>
        <taxon>rosids</taxon>
        <taxon>malvids</taxon>
        <taxon>Sapindales</taxon>
        <taxon>Meliaceae</taxon>
        <taxon>Melia</taxon>
    </lineage>
</organism>
<evidence type="ECO:0000313" key="2">
    <source>
        <dbReference type="Proteomes" id="UP001164539"/>
    </source>
</evidence>
<accession>A0ACC1XR83</accession>
<reference evidence="1 2" key="1">
    <citation type="journal article" date="2023" name="Science">
        <title>Complex scaffold remodeling in plant triterpene biosynthesis.</title>
        <authorList>
            <person name="De La Pena R."/>
            <person name="Hodgson H."/>
            <person name="Liu J.C."/>
            <person name="Stephenson M.J."/>
            <person name="Martin A.C."/>
            <person name="Owen C."/>
            <person name="Harkess A."/>
            <person name="Leebens-Mack J."/>
            <person name="Jimenez L.E."/>
            <person name="Osbourn A."/>
            <person name="Sattely E.S."/>
        </authorList>
    </citation>
    <scope>NUCLEOTIDE SEQUENCE [LARGE SCALE GENOMIC DNA]</scope>
    <source>
        <strain evidence="2">cv. JPN11</strain>
        <tissue evidence="1">Leaf</tissue>
    </source>
</reference>
<protein>
    <submittedName>
        <fullName evidence="1">Kunitz trypsin inhibitor</fullName>
    </submittedName>
</protein>
<sequence>MKSSLLAFSFLLFAFAASAATEPVVDINGDPLRTDTSYFMVSAITGAGGGGLNLAAGRRKTCPLDVIQERSDLKKGRPVTFSPANSNDNLVRSSADLNIEFTSAPLTCNEPSVWRVDNYDESTGQWYVSTNGVKGKPGAQTLMNWFKFEKMGTGSVFYRIVHCPMVCESCVHLCSDVSRHTDENGVRRLALSLQQFPVVFIKADEDLRLIRQKWRV</sequence>
<gene>
    <name evidence="1" type="ORF">OWV82_015964</name>
</gene>
<proteinExistence type="predicted"/>
<comment type="caution">
    <text evidence="1">The sequence shown here is derived from an EMBL/GenBank/DDBJ whole genome shotgun (WGS) entry which is preliminary data.</text>
</comment>
<evidence type="ECO:0000313" key="1">
    <source>
        <dbReference type="EMBL" id="KAJ4713936.1"/>
    </source>
</evidence>
<dbReference type="EMBL" id="CM051401">
    <property type="protein sequence ID" value="KAJ4713936.1"/>
    <property type="molecule type" value="Genomic_DNA"/>
</dbReference>
<name>A0ACC1XR83_MELAZ</name>
<keyword evidence="2" id="KW-1185">Reference proteome</keyword>
<dbReference type="Proteomes" id="UP001164539">
    <property type="component" value="Chromosome 8"/>
</dbReference>